<evidence type="ECO:0000256" key="4">
    <source>
        <dbReference type="ARBA" id="ARBA00022989"/>
    </source>
</evidence>
<sequence length="224" mass="25467">TLAKSEYCTCWDPAMAWAPNRLYYFGVQALTDGNDKNDIQPLFLDVLYRGLALEYSGKDSYRDIPLYKSNSQSRHSLTIPQSILPTVSSIRASHLYYTQTYTYIHISDESSYVSVEPNTGVIFKANASMQLVLPIHSLPVDNTYKNTNMSLRNLRDIMVPTYVITFGVSVNDHTADGFAQTLRLVDDTTKASYIIGYICIPISVLWTWFLAYKFGKRHTTKKDT</sequence>
<dbReference type="InterPro" id="IPR002159">
    <property type="entry name" value="CD36_fam"/>
</dbReference>
<gene>
    <name evidence="8" type="ORF">RFI_17680</name>
</gene>
<evidence type="ECO:0000256" key="5">
    <source>
        <dbReference type="ARBA" id="ARBA00023136"/>
    </source>
</evidence>
<organism evidence="8 9">
    <name type="scientific">Reticulomyxa filosa</name>
    <dbReference type="NCBI Taxonomy" id="46433"/>
    <lineage>
        <taxon>Eukaryota</taxon>
        <taxon>Sar</taxon>
        <taxon>Rhizaria</taxon>
        <taxon>Retaria</taxon>
        <taxon>Foraminifera</taxon>
        <taxon>Monothalamids</taxon>
        <taxon>Reticulomyxidae</taxon>
        <taxon>Reticulomyxa</taxon>
    </lineage>
</organism>
<dbReference type="GO" id="GO:0016020">
    <property type="term" value="C:membrane"/>
    <property type="evidence" value="ECO:0007669"/>
    <property type="project" value="UniProtKB-SubCell"/>
</dbReference>
<dbReference type="Proteomes" id="UP000023152">
    <property type="component" value="Unassembled WGS sequence"/>
</dbReference>
<evidence type="ECO:0000256" key="1">
    <source>
        <dbReference type="ARBA" id="ARBA00004370"/>
    </source>
</evidence>
<keyword evidence="6" id="KW-0325">Glycoprotein</keyword>
<evidence type="ECO:0000256" key="2">
    <source>
        <dbReference type="ARBA" id="ARBA00010532"/>
    </source>
</evidence>
<comment type="subcellular location">
    <subcellularLocation>
        <location evidence="1">Membrane</location>
    </subcellularLocation>
</comment>
<evidence type="ECO:0000256" key="3">
    <source>
        <dbReference type="ARBA" id="ARBA00022692"/>
    </source>
</evidence>
<dbReference type="AlphaFoldDB" id="X6N0F9"/>
<evidence type="ECO:0000256" key="6">
    <source>
        <dbReference type="ARBA" id="ARBA00023180"/>
    </source>
</evidence>
<keyword evidence="9" id="KW-1185">Reference proteome</keyword>
<comment type="caution">
    <text evidence="8">The sequence shown here is derived from an EMBL/GenBank/DDBJ whole genome shotgun (WGS) entry which is preliminary data.</text>
</comment>
<dbReference type="Pfam" id="PF01130">
    <property type="entry name" value="CD36"/>
    <property type="match status" value="1"/>
</dbReference>
<accession>X6N0F9</accession>
<evidence type="ECO:0000313" key="9">
    <source>
        <dbReference type="Proteomes" id="UP000023152"/>
    </source>
</evidence>
<name>X6N0F9_RETFI</name>
<dbReference type="EMBL" id="ASPP01013540">
    <property type="protein sequence ID" value="ETO19551.1"/>
    <property type="molecule type" value="Genomic_DNA"/>
</dbReference>
<keyword evidence="5 7" id="KW-0472">Membrane</keyword>
<comment type="similarity">
    <text evidence="2">Belongs to the CD36 family.</text>
</comment>
<evidence type="ECO:0000313" key="8">
    <source>
        <dbReference type="EMBL" id="ETO19551.1"/>
    </source>
</evidence>
<feature type="non-terminal residue" evidence="8">
    <location>
        <position position="1"/>
    </location>
</feature>
<keyword evidence="3 7" id="KW-0812">Transmembrane</keyword>
<evidence type="ECO:0000256" key="7">
    <source>
        <dbReference type="SAM" id="Phobius"/>
    </source>
</evidence>
<reference evidence="8 9" key="1">
    <citation type="journal article" date="2013" name="Curr. Biol.">
        <title>The Genome of the Foraminiferan Reticulomyxa filosa.</title>
        <authorList>
            <person name="Glockner G."/>
            <person name="Hulsmann N."/>
            <person name="Schleicher M."/>
            <person name="Noegel A.A."/>
            <person name="Eichinger L."/>
            <person name="Gallinger C."/>
            <person name="Pawlowski J."/>
            <person name="Sierra R."/>
            <person name="Euteneuer U."/>
            <person name="Pillet L."/>
            <person name="Moustafa A."/>
            <person name="Platzer M."/>
            <person name="Groth M."/>
            <person name="Szafranski K."/>
            <person name="Schliwa M."/>
        </authorList>
    </citation>
    <scope>NUCLEOTIDE SEQUENCE [LARGE SCALE GENOMIC DNA]</scope>
</reference>
<keyword evidence="4 7" id="KW-1133">Transmembrane helix</keyword>
<proteinExistence type="inferred from homology"/>
<feature type="transmembrane region" description="Helical" evidence="7">
    <location>
        <begin position="191"/>
        <end position="212"/>
    </location>
</feature>
<protein>
    <submittedName>
        <fullName evidence="8">Uncharacterized protein</fullName>
    </submittedName>
</protein>